<comment type="caution">
    <text evidence="1">The sequence shown here is derived from an EMBL/GenBank/DDBJ whole genome shotgun (WGS) entry which is preliminary data.</text>
</comment>
<dbReference type="EMBL" id="BDGU01001199">
    <property type="protein sequence ID" value="GAW09667.1"/>
    <property type="molecule type" value="Genomic_DNA"/>
</dbReference>
<keyword evidence="2" id="KW-1185">Reference proteome</keyword>
<protein>
    <submittedName>
        <fullName evidence="1">Uncharacterized protein</fullName>
    </submittedName>
</protein>
<dbReference type="AlphaFoldDB" id="A0A1Q3ER38"/>
<sequence>MAVSTQLQSASHKLEINLLLSYGPHLDLSTSWTKHPSLVIGKFCLVLEKLFDTFPFHMQERVGMEGFFLAVIIYMP</sequence>
<reference evidence="1 2" key="2">
    <citation type="submission" date="2017-02" db="EMBL/GenBank/DDBJ databases">
        <title>A genome survey and senescence transcriptome analysis in Lentinula edodes.</title>
        <authorList>
            <person name="Sakamoto Y."/>
            <person name="Nakade K."/>
            <person name="Sato S."/>
            <person name="Yoshida Y."/>
            <person name="Miyazaki K."/>
            <person name="Natsume S."/>
            <person name="Konno N."/>
        </authorList>
    </citation>
    <scope>NUCLEOTIDE SEQUENCE [LARGE SCALE GENOMIC DNA]</scope>
    <source>
        <strain evidence="1 2">NBRC 111202</strain>
    </source>
</reference>
<reference evidence="1 2" key="1">
    <citation type="submission" date="2016-08" db="EMBL/GenBank/DDBJ databases">
        <authorList>
            <consortium name="Lentinula edodes genome sequencing consortium"/>
            <person name="Sakamoto Y."/>
            <person name="Nakade K."/>
            <person name="Sato S."/>
            <person name="Yoshida Y."/>
            <person name="Miyazaki K."/>
            <person name="Natsume S."/>
            <person name="Konno N."/>
        </authorList>
    </citation>
    <scope>NUCLEOTIDE SEQUENCE [LARGE SCALE GENOMIC DNA]</scope>
    <source>
        <strain evidence="1 2">NBRC 111202</strain>
    </source>
</reference>
<organism evidence="1 2">
    <name type="scientific">Lentinula edodes</name>
    <name type="common">Shiitake mushroom</name>
    <name type="synonym">Lentinus edodes</name>
    <dbReference type="NCBI Taxonomy" id="5353"/>
    <lineage>
        <taxon>Eukaryota</taxon>
        <taxon>Fungi</taxon>
        <taxon>Dikarya</taxon>
        <taxon>Basidiomycota</taxon>
        <taxon>Agaricomycotina</taxon>
        <taxon>Agaricomycetes</taxon>
        <taxon>Agaricomycetidae</taxon>
        <taxon>Agaricales</taxon>
        <taxon>Marasmiineae</taxon>
        <taxon>Omphalotaceae</taxon>
        <taxon>Lentinula</taxon>
    </lineage>
</organism>
<evidence type="ECO:0000313" key="1">
    <source>
        <dbReference type="EMBL" id="GAW09667.1"/>
    </source>
</evidence>
<dbReference type="Proteomes" id="UP000188533">
    <property type="component" value="Unassembled WGS sequence"/>
</dbReference>
<name>A0A1Q3ER38_LENED</name>
<proteinExistence type="predicted"/>
<evidence type="ECO:0000313" key="2">
    <source>
        <dbReference type="Proteomes" id="UP000188533"/>
    </source>
</evidence>
<accession>A0A1Q3ER38</accession>
<gene>
    <name evidence="1" type="ORF">LENED_011841</name>
</gene>